<dbReference type="AlphaFoldDB" id="A0A841RFA6"/>
<reference evidence="1 2" key="1">
    <citation type="submission" date="2020-08" db="EMBL/GenBank/DDBJ databases">
        <title>Genomic Encyclopedia of Type Strains, Phase IV (KMG-IV): sequencing the most valuable type-strain genomes for metagenomic binning, comparative biology and taxonomic classification.</title>
        <authorList>
            <person name="Goeker M."/>
        </authorList>
    </citation>
    <scope>NUCLEOTIDE SEQUENCE [LARGE SCALE GENOMIC DNA]</scope>
    <source>
        <strain evidence="1 2">DSM 2461</strain>
    </source>
</reference>
<dbReference type="Proteomes" id="UP000587760">
    <property type="component" value="Unassembled WGS sequence"/>
</dbReference>
<gene>
    <name evidence="1" type="ORF">HNR50_003759</name>
</gene>
<dbReference type="SUPFAM" id="SSF53474">
    <property type="entry name" value="alpha/beta-Hydrolases"/>
    <property type="match status" value="1"/>
</dbReference>
<sequence>MEAGSEVKLLIYDKMVHAFPIMAPLFPEAQKAMSDIAEFITASLG</sequence>
<keyword evidence="2" id="KW-1185">Reference proteome</keyword>
<proteinExistence type="predicted"/>
<dbReference type="InterPro" id="IPR029058">
    <property type="entry name" value="AB_hydrolase_fold"/>
</dbReference>
<comment type="caution">
    <text evidence="1">The sequence shown here is derived from an EMBL/GenBank/DDBJ whole genome shotgun (WGS) entry which is preliminary data.</text>
</comment>
<dbReference type="Gene3D" id="3.40.50.1820">
    <property type="entry name" value="alpha/beta hydrolase"/>
    <property type="match status" value="1"/>
</dbReference>
<name>A0A841RFA6_9SPIO</name>
<accession>A0A841RFA6</accession>
<organism evidence="1 2">
    <name type="scientific">Spirochaeta isovalerica</name>
    <dbReference type="NCBI Taxonomy" id="150"/>
    <lineage>
        <taxon>Bacteria</taxon>
        <taxon>Pseudomonadati</taxon>
        <taxon>Spirochaetota</taxon>
        <taxon>Spirochaetia</taxon>
        <taxon>Spirochaetales</taxon>
        <taxon>Spirochaetaceae</taxon>
        <taxon>Spirochaeta</taxon>
    </lineage>
</organism>
<dbReference type="EMBL" id="JACHGJ010000009">
    <property type="protein sequence ID" value="MBB6482071.1"/>
    <property type="molecule type" value="Genomic_DNA"/>
</dbReference>
<protein>
    <submittedName>
        <fullName evidence="1">Acetyl esterase/lipase</fullName>
    </submittedName>
</protein>
<dbReference type="RefSeq" id="WP_221439932.1">
    <property type="nucleotide sequence ID" value="NZ_JACHGJ010000009.1"/>
</dbReference>
<evidence type="ECO:0000313" key="2">
    <source>
        <dbReference type="Proteomes" id="UP000587760"/>
    </source>
</evidence>
<evidence type="ECO:0000313" key="1">
    <source>
        <dbReference type="EMBL" id="MBB6482071.1"/>
    </source>
</evidence>